<dbReference type="Gene3D" id="3.10.180.10">
    <property type="entry name" value="2,3-Dihydroxybiphenyl 1,2-Dioxygenase, domain 1"/>
    <property type="match status" value="1"/>
</dbReference>
<dbReference type="AlphaFoldDB" id="Q0B850"/>
<organism evidence="4 5">
    <name type="scientific">Burkholderia ambifaria (strain ATCC BAA-244 / DSM 16087 / CCUG 44356 / LMG 19182 / AMMD)</name>
    <name type="common">Burkholderia cepacia (strain AMMD)</name>
    <dbReference type="NCBI Taxonomy" id="339670"/>
    <lineage>
        <taxon>Bacteria</taxon>
        <taxon>Pseudomonadati</taxon>
        <taxon>Pseudomonadota</taxon>
        <taxon>Betaproteobacteria</taxon>
        <taxon>Burkholderiales</taxon>
        <taxon>Burkholderiaceae</taxon>
        <taxon>Burkholderia</taxon>
        <taxon>Burkholderia cepacia complex</taxon>
    </lineage>
</organism>
<dbReference type="InterPro" id="IPR029068">
    <property type="entry name" value="Glyas_Bleomycin-R_OHBP_Dase"/>
</dbReference>
<name>Q0B850_BURCM</name>
<dbReference type="SUPFAM" id="SSF54593">
    <property type="entry name" value="Glyoxalase/Bleomycin resistance protein/Dihydroxybiphenyl dioxygenase"/>
    <property type="match status" value="1"/>
</dbReference>
<evidence type="ECO:0000313" key="4">
    <source>
        <dbReference type="EMBL" id="ABI89673.1"/>
    </source>
</evidence>
<dbReference type="InterPro" id="IPR058998">
    <property type="entry name" value="YycE-like_N"/>
</dbReference>
<evidence type="ECO:0000313" key="5">
    <source>
        <dbReference type="Proteomes" id="UP000000662"/>
    </source>
</evidence>
<dbReference type="Pfam" id="PF22658">
    <property type="entry name" value="YycE-like_N"/>
    <property type="match status" value="1"/>
</dbReference>
<dbReference type="EMBL" id="CP000441">
    <property type="protein sequence ID" value="ABI89673.1"/>
    <property type="molecule type" value="Genomic_DNA"/>
</dbReference>
<sequence length="163" mass="18468">MPAWFSGDISKFRACGTFTVGPAAYYRRTVTHRRRRHARPSAHRPPCRRSRPNRAHVPRRVRIVGTRFADHDGFSGAMLGREGLDYRFEFTHCPAHPVAPSPTPEDLIVFYLPDHGAGEAACARAAAHGFMRVASFNPYWDACGQTFEDPDGYRIVLQNAEWR</sequence>
<dbReference type="Pfam" id="PF22659">
    <property type="entry name" value="YycE-like_C"/>
    <property type="match status" value="1"/>
</dbReference>
<protein>
    <recommendedName>
        <fullName evidence="6">Prolyl endopeptidase</fullName>
    </recommendedName>
</protein>
<evidence type="ECO:0008006" key="6">
    <source>
        <dbReference type="Google" id="ProtNLM"/>
    </source>
</evidence>
<keyword evidence="5" id="KW-1185">Reference proteome</keyword>
<feature type="region of interest" description="Disordered" evidence="1">
    <location>
        <begin position="31"/>
        <end position="54"/>
    </location>
</feature>
<dbReference type="InterPro" id="IPR058997">
    <property type="entry name" value="YycE-like_C"/>
</dbReference>
<feature type="domain" description="YycE-like N-terminal" evidence="2">
    <location>
        <begin position="66"/>
        <end position="91"/>
    </location>
</feature>
<evidence type="ECO:0000259" key="3">
    <source>
        <dbReference type="Pfam" id="PF22659"/>
    </source>
</evidence>
<evidence type="ECO:0000256" key="1">
    <source>
        <dbReference type="SAM" id="MobiDB-lite"/>
    </source>
</evidence>
<evidence type="ECO:0000259" key="2">
    <source>
        <dbReference type="Pfam" id="PF22658"/>
    </source>
</evidence>
<accession>Q0B850</accession>
<dbReference type="eggNOG" id="COG0346">
    <property type="taxonomic scope" value="Bacteria"/>
</dbReference>
<reference evidence="4" key="1">
    <citation type="submission" date="2006-08" db="EMBL/GenBank/DDBJ databases">
        <title>Complete sequence of Chromosome 2 of Burkholderia cepacia AMMD.</title>
        <authorList>
            <consortium name="US DOE Joint Genome Institute"/>
            <person name="Copeland A."/>
            <person name="Lucas S."/>
            <person name="Lapidus A."/>
            <person name="Barry K."/>
            <person name="Detter J.C."/>
            <person name="Glavina del Rio T."/>
            <person name="Hammon N."/>
            <person name="Israni S."/>
            <person name="Pitluck S."/>
            <person name="Bruce D."/>
            <person name="Chain P."/>
            <person name="Malfatti S."/>
            <person name="Shin M."/>
            <person name="Vergez L."/>
            <person name="Schmutz J."/>
            <person name="Larimer F."/>
            <person name="Land M."/>
            <person name="Hauser L."/>
            <person name="Kyrpides N."/>
            <person name="Kim E."/>
            <person name="Parke J."/>
            <person name="Coenye T."/>
            <person name="Konstantinidis K."/>
            <person name="Ramette A."/>
            <person name="Tiedje J."/>
            <person name="Richardson P."/>
        </authorList>
    </citation>
    <scope>NUCLEOTIDE SEQUENCE</scope>
    <source>
        <strain evidence="4">AMMD</strain>
    </source>
</reference>
<dbReference type="Proteomes" id="UP000000662">
    <property type="component" value="Chromosome 2"/>
</dbReference>
<dbReference type="KEGG" id="bam:Bamb_4120"/>
<feature type="domain" description="YycE-like C-terminal" evidence="3">
    <location>
        <begin position="106"/>
        <end position="159"/>
    </location>
</feature>
<gene>
    <name evidence="4" type="ordered locus">Bamb_4120</name>
</gene>
<proteinExistence type="predicted"/>